<sequence length="344" mass="36781">MIEGLVLHLGDFRTGSTAIQDWLGRAGAAHGLVYPPGFNQAALAQSLSDPEARAARFAALAAGFEAAPGGIGVISSEHFEFADPETLRATLAEHLPGLAPRTRLIAYVRPHAPAFLARFAESAKIGNFDGPLEAYLQAPATLWRLGYAARFGRWRKAFGDRFTLRLYDRAQFPHGDVRADFLRFVTGTAPAKPLPPAAANPTPGIADLAMAMALHRAIGPLPEGPPAQGARWTLGRHLGRLMADRTRPRPDSPLHLHRDLATRLAARFKADAEATDAAFFAPAMPLANALAAAPDAAPEAAQSLAVEDHLSPEARDLVALWGGMLRHGLSAPEGPALLERLYHE</sequence>
<dbReference type="AlphaFoldDB" id="A0A0F9L738"/>
<comment type="caution">
    <text evidence="1">The sequence shown here is derived from an EMBL/GenBank/DDBJ whole genome shotgun (WGS) entry which is preliminary data.</text>
</comment>
<organism evidence="1">
    <name type="scientific">marine sediment metagenome</name>
    <dbReference type="NCBI Taxonomy" id="412755"/>
    <lineage>
        <taxon>unclassified sequences</taxon>
        <taxon>metagenomes</taxon>
        <taxon>ecological metagenomes</taxon>
    </lineage>
</organism>
<dbReference type="EMBL" id="LAZR01013133">
    <property type="protein sequence ID" value="KKM23400.1"/>
    <property type="molecule type" value="Genomic_DNA"/>
</dbReference>
<proteinExistence type="predicted"/>
<protein>
    <submittedName>
        <fullName evidence="1">Uncharacterized protein</fullName>
    </submittedName>
</protein>
<gene>
    <name evidence="1" type="ORF">LCGC14_1615600</name>
</gene>
<evidence type="ECO:0000313" key="1">
    <source>
        <dbReference type="EMBL" id="KKM23400.1"/>
    </source>
</evidence>
<dbReference type="InterPro" id="IPR027417">
    <property type="entry name" value="P-loop_NTPase"/>
</dbReference>
<reference evidence="1" key="1">
    <citation type="journal article" date="2015" name="Nature">
        <title>Complex archaea that bridge the gap between prokaryotes and eukaryotes.</title>
        <authorList>
            <person name="Spang A."/>
            <person name="Saw J.H."/>
            <person name="Jorgensen S.L."/>
            <person name="Zaremba-Niedzwiedzka K."/>
            <person name="Martijn J."/>
            <person name="Lind A.E."/>
            <person name="van Eijk R."/>
            <person name="Schleper C."/>
            <person name="Guy L."/>
            <person name="Ettema T.J."/>
        </authorList>
    </citation>
    <scope>NUCLEOTIDE SEQUENCE</scope>
</reference>
<dbReference type="SUPFAM" id="SSF52540">
    <property type="entry name" value="P-loop containing nucleoside triphosphate hydrolases"/>
    <property type="match status" value="1"/>
</dbReference>
<name>A0A0F9L738_9ZZZZ</name>
<accession>A0A0F9L738</accession>